<proteinExistence type="inferred from homology"/>
<dbReference type="Gene3D" id="3.90.550.10">
    <property type="entry name" value="Spore Coat Polysaccharide Biosynthesis Protein SpsA, Chain A"/>
    <property type="match status" value="1"/>
</dbReference>
<protein>
    <recommendedName>
        <fullName evidence="5">3-phospho-D-glycerate guanylyltransferase</fullName>
        <shortName evidence="5">3PG guanylyltransferase</shortName>
        <ecNumber evidence="5">2.7.7.106</ecNumber>
    </recommendedName>
</protein>
<dbReference type="HAMAP" id="MF_02114">
    <property type="entry name" value="CofC"/>
    <property type="match status" value="1"/>
</dbReference>
<dbReference type="NCBIfam" id="TIGR03552">
    <property type="entry name" value="F420_cofC"/>
    <property type="match status" value="1"/>
</dbReference>
<keyword evidence="4 5" id="KW-0342">GTP-binding</keyword>
<dbReference type="PANTHER" id="PTHR40392:SF1">
    <property type="entry name" value="2-PHOSPHO-L-LACTATE GUANYLYLTRANSFERASE"/>
    <property type="match status" value="1"/>
</dbReference>
<sequence length="221" mass="23648">MTEIIIPIKSLTFAKQRLASILTPSERAALVLAMLEDLLATISLLDHGKIWIVASDDAVFDIARKHDACPVCEPKATGYNEAVLLGLEASQARRDVAVLPGDIPLARVSEIAALIAPTSSDKPHIRLAAARDLQGTNGLFLSRKDLVRPAFGANSFSRYRRASQKAGVQPQILEAPGMALDIDIPADLHDLAIRSVGCSIHAFFGMPRGSVSSHLIERGAA</sequence>
<comment type="pathway">
    <text evidence="5">Cofactor biosynthesis; coenzyme F420 biosynthesis.</text>
</comment>
<evidence type="ECO:0000256" key="3">
    <source>
        <dbReference type="ARBA" id="ARBA00022741"/>
    </source>
</evidence>
<evidence type="ECO:0000256" key="4">
    <source>
        <dbReference type="ARBA" id="ARBA00023134"/>
    </source>
</evidence>
<comment type="function">
    <text evidence="5">Guanylyltransferase that catalyzes the activation of (2R)-3-phosphoglycerate (3PG) as 3-[(R)-glyceryl]-diphospho-5'-guanosine, via the condensation of 3PG with GTP. It is involved in the biosynthesis of a derivative of the hydride carrier cofactor coenzyme F420, 3PG-F420.</text>
</comment>
<accession>A0ABT4VVM2</accession>
<gene>
    <name evidence="6" type="primary">cofC</name>
    <name evidence="5" type="synonym">fbiD</name>
    <name evidence="6" type="ORF">OOZ53_25660</name>
</gene>
<keyword evidence="1 5" id="KW-0808">Transferase</keyword>
<organism evidence="6 7">
    <name type="scientific">Hoeflea poritis</name>
    <dbReference type="NCBI Taxonomy" id="2993659"/>
    <lineage>
        <taxon>Bacteria</taxon>
        <taxon>Pseudomonadati</taxon>
        <taxon>Pseudomonadota</taxon>
        <taxon>Alphaproteobacteria</taxon>
        <taxon>Hyphomicrobiales</taxon>
        <taxon>Rhizobiaceae</taxon>
        <taxon>Hoeflea</taxon>
    </lineage>
</organism>
<keyword evidence="3 5" id="KW-0547">Nucleotide-binding</keyword>
<evidence type="ECO:0000256" key="5">
    <source>
        <dbReference type="HAMAP-Rule" id="MF_02114"/>
    </source>
</evidence>
<keyword evidence="2 5" id="KW-0548">Nucleotidyltransferase</keyword>
<evidence type="ECO:0000313" key="7">
    <source>
        <dbReference type="Proteomes" id="UP001148313"/>
    </source>
</evidence>
<dbReference type="EMBL" id="JAPJZH010000031">
    <property type="protein sequence ID" value="MDA4848765.1"/>
    <property type="molecule type" value="Genomic_DNA"/>
</dbReference>
<name>A0ABT4VVM2_9HYPH</name>
<dbReference type="RefSeq" id="WP_271092641.1">
    <property type="nucleotide sequence ID" value="NZ_JAPJZH010000031.1"/>
</dbReference>
<comment type="catalytic activity">
    <reaction evidence="5">
        <text>(2R)-3-phosphoglycerate + GTP + H(+) = 3-[(R)-glyceryl]-diphospho-5'-guanosine + diphosphate</text>
        <dbReference type="Rhea" id="RHEA:63440"/>
        <dbReference type="ChEBI" id="CHEBI:15378"/>
        <dbReference type="ChEBI" id="CHEBI:33019"/>
        <dbReference type="ChEBI" id="CHEBI:37565"/>
        <dbReference type="ChEBI" id="CHEBI:58272"/>
        <dbReference type="ChEBI" id="CHEBI:147306"/>
        <dbReference type="EC" id="2.7.7.106"/>
    </reaction>
</comment>
<keyword evidence="7" id="KW-1185">Reference proteome</keyword>
<dbReference type="GO" id="GO:0043814">
    <property type="term" value="F:phospholactate guanylyltransferase activity"/>
    <property type="evidence" value="ECO:0007669"/>
    <property type="project" value="UniProtKB-EC"/>
</dbReference>
<evidence type="ECO:0000256" key="1">
    <source>
        <dbReference type="ARBA" id="ARBA00022679"/>
    </source>
</evidence>
<evidence type="ECO:0000256" key="2">
    <source>
        <dbReference type="ARBA" id="ARBA00022695"/>
    </source>
</evidence>
<dbReference type="EC" id="2.7.7.106" evidence="5"/>
<dbReference type="SUPFAM" id="SSF53448">
    <property type="entry name" value="Nucleotide-diphospho-sugar transferases"/>
    <property type="match status" value="1"/>
</dbReference>
<evidence type="ECO:0000313" key="6">
    <source>
        <dbReference type="EMBL" id="MDA4848765.1"/>
    </source>
</evidence>
<comment type="caution">
    <text evidence="6">The sequence shown here is derived from an EMBL/GenBank/DDBJ whole genome shotgun (WGS) entry which is preliminary data.</text>
</comment>
<reference evidence="6" key="1">
    <citation type="submission" date="2022-11" db="EMBL/GenBank/DDBJ databases">
        <title>Hoeflea poritis sp. nov., isolated from scleractinian coral Porites lutea.</title>
        <authorList>
            <person name="Zhang G."/>
            <person name="Wei Q."/>
            <person name="Cai L."/>
        </authorList>
    </citation>
    <scope>NUCLEOTIDE SEQUENCE</scope>
    <source>
        <strain evidence="6">E7-10</strain>
    </source>
</reference>
<dbReference type="PANTHER" id="PTHR40392">
    <property type="entry name" value="2-PHOSPHO-L-LACTATE GUANYLYLTRANSFERASE"/>
    <property type="match status" value="1"/>
</dbReference>
<dbReference type="Pfam" id="PF01983">
    <property type="entry name" value="CofC"/>
    <property type="match status" value="1"/>
</dbReference>
<dbReference type="InterPro" id="IPR002835">
    <property type="entry name" value="CofC"/>
</dbReference>
<dbReference type="Proteomes" id="UP001148313">
    <property type="component" value="Unassembled WGS sequence"/>
</dbReference>
<comment type="similarity">
    <text evidence="5">Belongs to the CofC family.</text>
</comment>
<dbReference type="InterPro" id="IPR029044">
    <property type="entry name" value="Nucleotide-diphossugar_trans"/>
</dbReference>